<gene>
    <name evidence="6" type="ORF">ACKA06_01890</name>
</gene>
<dbReference type="Pfam" id="PF01564">
    <property type="entry name" value="Spermine_synth"/>
    <property type="match status" value="1"/>
</dbReference>
<evidence type="ECO:0000256" key="1">
    <source>
        <dbReference type="ARBA" id="ARBA00007867"/>
    </source>
</evidence>
<dbReference type="InterPro" id="IPR030374">
    <property type="entry name" value="PABS"/>
</dbReference>
<feature type="domain" description="PABS" evidence="5">
    <location>
        <begin position="1"/>
        <end position="107"/>
    </location>
</feature>
<sequence>MAASISVDGGKSFLIKKNKKMYDLMIIDFPDPTNELLASLYSRELFEEFYHLLNEDGLLVCQSNALDATPPVFWSIGLTLEQAGFHTKQYHTIIPSFGDWGFQLAAKKEITLKFQKIEVPHRTLPRELTTLFAFPPAYEEYKNKAIINSESNLKLHEIFRMENI</sequence>
<name>A0ABW8VJE6_9BACI</name>
<evidence type="ECO:0000256" key="4">
    <source>
        <dbReference type="PROSITE-ProRule" id="PRU00354"/>
    </source>
</evidence>
<dbReference type="Proteomes" id="UP001628668">
    <property type="component" value="Unassembled WGS sequence"/>
</dbReference>
<dbReference type="Gene3D" id="3.40.50.150">
    <property type="entry name" value="Vaccinia Virus protein VP39"/>
    <property type="match status" value="1"/>
</dbReference>
<organism evidence="6 7">
    <name type="scientific">Rossellomorea oryzaecorticis</name>
    <dbReference type="NCBI Taxonomy" id="1396505"/>
    <lineage>
        <taxon>Bacteria</taxon>
        <taxon>Bacillati</taxon>
        <taxon>Bacillota</taxon>
        <taxon>Bacilli</taxon>
        <taxon>Bacillales</taxon>
        <taxon>Bacillaceae</taxon>
        <taxon>Rossellomorea</taxon>
    </lineage>
</organism>
<dbReference type="PANTHER" id="PTHR43317">
    <property type="entry name" value="THERMOSPERMINE SYNTHASE ACAULIS5"/>
    <property type="match status" value="1"/>
</dbReference>
<dbReference type="PROSITE" id="PS51006">
    <property type="entry name" value="PABS_2"/>
    <property type="match status" value="1"/>
</dbReference>
<dbReference type="RefSeq" id="WP_197669986.1">
    <property type="nucleotide sequence ID" value="NZ_JBJOSA010000001.1"/>
</dbReference>
<dbReference type="SUPFAM" id="SSF53335">
    <property type="entry name" value="S-adenosyl-L-methionine-dependent methyltransferases"/>
    <property type="match status" value="1"/>
</dbReference>
<proteinExistence type="inferred from homology"/>
<evidence type="ECO:0000313" key="6">
    <source>
        <dbReference type="EMBL" id="MFL8935526.1"/>
    </source>
</evidence>
<accession>A0ABW8VJE6</accession>
<reference evidence="6 7" key="1">
    <citation type="submission" date="2024-12" db="EMBL/GenBank/DDBJ databases">
        <authorList>
            <person name="Li X."/>
            <person name="Zhang D."/>
        </authorList>
    </citation>
    <scope>NUCLEOTIDE SEQUENCE [LARGE SCALE GENOMIC DNA]</scope>
    <source>
        <strain evidence="6 7">JCM19602</strain>
    </source>
</reference>
<evidence type="ECO:0000259" key="5">
    <source>
        <dbReference type="PROSITE" id="PS51006"/>
    </source>
</evidence>
<evidence type="ECO:0000256" key="2">
    <source>
        <dbReference type="ARBA" id="ARBA00022679"/>
    </source>
</evidence>
<comment type="caution">
    <text evidence="6">The sequence shown here is derived from an EMBL/GenBank/DDBJ whole genome shotgun (WGS) entry which is preliminary data.</text>
</comment>
<protein>
    <recommendedName>
        <fullName evidence="5">PABS domain-containing protein</fullName>
    </recommendedName>
</protein>
<keyword evidence="7" id="KW-1185">Reference proteome</keyword>
<dbReference type="InterPro" id="IPR029063">
    <property type="entry name" value="SAM-dependent_MTases_sf"/>
</dbReference>
<keyword evidence="3 4" id="KW-0620">Polyamine biosynthesis</keyword>
<evidence type="ECO:0000256" key="3">
    <source>
        <dbReference type="ARBA" id="ARBA00023115"/>
    </source>
</evidence>
<dbReference type="PANTHER" id="PTHR43317:SF1">
    <property type="entry name" value="THERMOSPERMINE SYNTHASE ACAULIS5"/>
    <property type="match status" value="1"/>
</dbReference>
<keyword evidence="2 4" id="KW-0808">Transferase</keyword>
<comment type="similarity">
    <text evidence="1">Belongs to the spermidine/spermine synthase family.</text>
</comment>
<dbReference type="EMBL" id="JBJOSA010000001">
    <property type="protein sequence ID" value="MFL8935526.1"/>
    <property type="molecule type" value="Genomic_DNA"/>
</dbReference>
<feature type="active site" description="Proton acceptor" evidence="4">
    <location>
        <position position="28"/>
    </location>
</feature>
<evidence type="ECO:0000313" key="7">
    <source>
        <dbReference type="Proteomes" id="UP001628668"/>
    </source>
</evidence>